<proteinExistence type="predicted"/>
<evidence type="ECO:0000313" key="1">
    <source>
        <dbReference type="EMBL" id="KAL2623536.1"/>
    </source>
</evidence>
<comment type="caution">
    <text evidence="1">The sequence shown here is derived from an EMBL/GenBank/DDBJ whole genome shotgun (WGS) entry which is preliminary data.</text>
</comment>
<organism evidence="1 2">
    <name type="scientific">Riccia fluitans</name>
    <dbReference type="NCBI Taxonomy" id="41844"/>
    <lineage>
        <taxon>Eukaryota</taxon>
        <taxon>Viridiplantae</taxon>
        <taxon>Streptophyta</taxon>
        <taxon>Embryophyta</taxon>
        <taxon>Marchantiophyta</taxon>
        <taxon>Marchantiopsida</taxon>
        <taxon>Marchantiidae</taxon>
        <taxon>Marchantiales</taxon>
        <taxon>Ricciaceae</taxon>
        <taxon>Riccia</taxon>
    </lineage>
</organism>
<dbReference type="Proteomes" id="UP001605036">
    <property type="component" value="Unassembled WGS sequence"/>
</dbReference>
<accession>A0ABD1YA67</accession>
<sequence>MTGWSSYCSSKAVAPPVLAWEHWRRHWAIALAEREIKPCSSDFCVHEFCVLRDRPFASAWSSRAYASQVIHSAVLSAVATFSSRRLIEA</sequence>
<gene>
    <name evidence="1" type="ORF">R1flu_003741</name>
</gene>
<name>A0ABD1YA67_9MARC</name>
<dbReference type="AlphaFoldDB" id="A0ABD1YA67"/>
<evidence type="ECO:0000313" key="2">
    <source>
        <dbReference type="Proteomes" id="UP001605036"/>
    </source>
</evidence>
<dbReference type="EMBL" id="JBHFFA010000006">
    <property type="protein sequence ID" value="KAL2623536.1"/>
    <property type="molecule type" value="Genomic_DNA"/>
</dbReference>
<reference evidence="1 2" key="1">
    <citation type="submission" date="2024-09" db="EMBL/GenBank/DDBJ databases">
        <title>Chromosome-scale assembly of Riccia fluitans.</title>
        <authorList>
            <person name="Paukszto L."/>
            <person name="Sawicki J."/>
            <person name="Karawczyk K."/>
            <person name="Piernik-Szablinska J."/>
            <person name="Szczecinska M."/>
            <person name="Mazdziarz M."/>
        </authorList>
    </citation>
    <scope>NUCLEOTIDE SEQUENCE [LARGE SCALE GENOMIC DNA]</scope>
    <source>
        <strain evidence="1">Rf_01</strain>
        <tissue evidence="1">Aerial parts of the thallus</tissue>
    </source>
</reference>
<protein>
    <submittedName>
        <fullName evidence="1">Uncharacterized protein</fullName>
    </submittedName>
</protein>
<keyword evidence="2" id="KW-1185">Reference proteome</keyword>